<name>A0A6P8XS00_DROAB</name>
<dbReference type="InterPro" id="IPR000095">
    <property type="entry name" value="CRIB_dom"/>
</dbReference>
<dbReference type="SUPFAM" id="SSF56112">
    <property type="entry name" value="Protein kinase-like (PK-like)"/>
    <property type="match status" value="1"/>
</dbReference>
<dbReference type="InterPro" id="IPR017441">
    <property type="entry name" value="Protein_kinase_ATP_BS"/>
</dbReference>
<feature type="compositionally biased region" description="Low complexity" evidence="16">
    <location>
        <begin position="263"/>
        <end position="276"/>
    </location>
</feature>
<dbReference type="InterPro" id="IPR036936">
    <property type="entry name" value="CRIB_dom_sf"/>
</dbReference>
<keyword evidence="6" id="KW-0963">Cytoplasm</keyword>
<dbReference type="CDD" id="cd06647">
    <property type="entry name" value="STKc_PAK_I"/>
    <property type="match status" value="1"/>
</dbReference>
<dbReference type="SMART" id="SM00285">
    <property type="entry name" value="PBD"/>
    <property type="match status" value="1"/>
</dbReference>
<feature type="region of interest" description="Disordered" evidence="16">
    <location>
        <begin position="1"/>
        <end position="80"/>
    </location>
</feature>
<proteinExistence type="inferred from homology"/>
<keyword evidence="7" id="KW-0723">Serine/threonine-protein kinase</keyword>
<keyword evidence="11 15" id="KW-0067">ATP-binding</keyword>
<reference evidence="20" key="1">
    <citation type="submission" date="2025-08" db="UniProtKB">
        <authorList>
            <consortium name="RefSeq"/>
        </authorList>
    </citation>
    <scope>IDENTIFICATION</scope>
    <source>
        <strain evidence="20">15112-1751.03</strain>
        <tissue evidence="20">Whole Adult</tissue>
    </source>
</reference>
<sequence>MSSEEDKPPAPPVRLTSNRGGVGIERVPIPGSGTGVGMGDGQPVDMRPLPKEPDDADRKNKKTLKNKIKGSKPSHMDSKPNISYPTNFEHTVHVGFDAVTGEFTGMPEAWARLLMNSNISKQEQKKNPQAVLDVLKWFDNTTKQRPSSKYMTNAITTHSGSSLSRVSSSSPSSTPTDSELHGSNSGGNLIGVQLGSMTLGPNANNVSAAGQMLSNHYQQQQQHLLQQQQLQQQQLQQQQQLHQQQQQHQHHIGLSQSHSYNFGGHTASSSTSQHSSANEDDMLGPVPQQQQPPPPPVASRPERTKSIYTRPIEELQPIVPMPAAPATTPTTPLQNHKTTTPAAVSPYLLHNNATTTLDKNKNNANLYHDPTAINNLNATPAAGTQIAVPQQAVAASATAATTATTTTARAANAKKKKMSDEEILEKLRTIVSVGDPNRKYTKMEKIGQGASGTVYTAIESSTGMEVAIKQMNLSQQPKKELIINEILVMRENKHPNVVNYLDSYLVSEELWVVMEYLPGGSLTDVVTETCMDEGQIAAVCREVLQALEFLHANQVIHRDIKSDNILLGLDGSVKLTDFGFCAQISPEQSKRTTMVGTPYWMAPEVVTRKQYGPKVDLWSLGIMAIEMVEGEPPYLNENPLKALYLIATNGKPEIKEKDKLTAAFQDFLDQCLEVEVERRASAMDLLKHPFLKLARPLASLTPLIMAAKEATKGN</sequence>
<evidence type="ECO:0000256" key="16">
    <source>
        <dbReference type="SAM" id="MobiDB-lite"/>
    </source>
</evidence>
<dbReference type="RefSeq" id="XP_034115924.1">
    <property type="nucleotide sequence ID" value="XM_034260033.2"/>
</dbReference>
<evidence type="ECO:0000313" key="20">
    <source>
        <dbReference type="RefSeq" id="XP_034115924.1"/>
    </source>
</evidence>
<evidence type="ECO:0000256" key="15">
    <source>
        <dbReference type="PROSITE-ProRule" id="PRU10141"/>
    </source>
</evidence>
<evidence type="ECO:0000256" key="3">
    <source>
        <dbReference type="ARBA" id="ARBA00008874"/>
    </source>
</evidence>
<dbReference type="GO" id="GO:0030424">
    <property type="term" value="C:axon"/>
    <property type="evidence" value="ECO:0007669"/>
    <property type="project" value="UniProtKB-SubCell"/>
</dbReference>
<dbReference type="Gene3D" id="3.30.200.20">
    <property type="entry name" value="Phosphorylase Kinase, domain 1"/>
    <property type="match status" value="1"/>
</dbReference>
<feature type="domain" description="Protein kinase" evidence="17">
    <location>
        <begin position="440"/>
        <end position="691"/>
    </location>
</feature>
<dbReference type="Pfam" id="PF00786">
    <property type="entry name" value="PBD"/>
    <property type="match status" value="1"/>
</dbReference>
<feature type="domain" description="CRIB" evidence="18">
    <location>
        <begin position="82"/>
        <end position="95"/>
    </location>
</feature>
<evidence type="ECO:0000256" key="13">
    <source>
        <dbReference type="ARBA" id="ARBA00047899"/>
    </source>
</evidence>
<accession>A0A6P8XS00</accession>
<comment type="catalytic activity">
    <reaction evidence="14">
        <text>L-seryl-[protein] + ATP = O-phospho-L-seryl-[protein] + ADP + H(+)</text>
        <dbReference type="Rhea" id="RHEA:17989"/>
        <dbReference type="Rhea" id="RHEA-COMP:9863"/>
        <dbReference type="Rhea" id="RHEA-COMP:11604"/>
        <dbReference type="ChEBI" id="CHEBI:15378"/>
        <dbReference type="ChEBI" id="CHEBI:29999"/>
        <dbReference type="ChEBI" id="CHEBI:30616"/>
        <dbReference type="ChEBI" id="CHEBI:83421"/>
        <dbReference type="ChEBI" id="CHEBI:456216"/>
        <dbReference type="EC" id="2.7.11.1"/>
    </reaction>
</comment>
<evidence type="ECO:0000259" key="17">
    <source>
        <dbReference type="PROSITE" id="PS50011"/>
    </source>
</evidence>
<dbReference type="GeneID" id="117575704"/>
<dbReference type="PANTHER" id="PTHR45832:SF22">
    <property type="entry name" value="SERINE_THREONINE-PROTEIN KINASE SAMKA-RELATED"/>
    <property type="match status" value="1"/>
</dbReference>
<feature type="compositionally biased region" description="Low complexity" evidence="16">
    <location>
        <begin position="158"/>
        <end position="177"/>
    </location>
</feature>
<dbReference type="PROSITE" id="PS00108">
    <property type="entry name" value="PROTEIN_KINASE_ST"/>
    <property type="match status" value="1"/>
</dbReference>
<comment type="similarity">
    <text evidence="3">Belongs to the protein kinase superfamily. STE Ser/Thr protein kinase family. STE20 subfamily.</text>
</comment>
<dbReference type="OrthoDB" id="1022360at2759"/>
<dbReference type="CDD" id="cd01093">
    <property type="entry name" value="CRIB_PAK_like"/>
    <property type="match status" value="1"/>
</dbReference>
<dbReference type="GO" id="GO:0030054">
    <property type="term" value="C:cell junction"/>
    <property type="evidence" value="ECO:0007669"/>
    <property type="project" value="UniProtKB-ARBA"/>
</dbReference>
<keyword evidence="19" id="KW-1185">Reference proteome</keyword>
<dbReference type="GO" id="GO:0016477">
    <property type="term" value="P:cell migration"/>
    <property type="evidence" value="ECO:0007669"/>
    <property type="project" value="UniProtKB-ARBA"/>
</dbReference>
<comment type="catalytic activity">
    <reaction evidence="13">
        <text>L-threonyl-[protein] + ATP = O-phospho-L-threonyl-[protein] + ADP + H(+)</text>
        <dbReference type="Rhea" id="RHEA:46608"/>
        <dbReference type="Rhea" id="RHEA-COMP:11060"/>
        <dbReference type="Rhea" id="RHEA-COMP:11605"/>
        <dbReference type="ChEBI" id="CHEBI:15378"/>
        <dbReference type="ChEBI" id="CHEBI:30013"/>
        <dbReference type="ChEBI" id="CHEBI:30616"/>
        <dbReference type="ChEBI" id="CHEBI:61977"/>
        <dbReference type="ChEBI" id="CHEBI:456216"/>
        <dbReference type="EC" id="2.7.11.1"/>
    </reaction>
</comment>
<dbReference type="InterPro" id="IPR051931">
    <property type="entry name" value="PAK3-like"/>
</dbReference>
<dbReference type="FunFam" id="3.30.200.20:FF:000069">
    <property type="entry name" value="Non-specific serine/threonine protein kinase"/>
    <property type="match status" value="1"/>
</dbReference>
<dbReference type="GO" id="GO:0009887">
    <property type="term" value="P:animal organ morphogenesis"/>
    <property type="evidence" value="ECO:0007669"/>
    <property type="project" value="UniProtKB-ARBA"/>
</dbReference>
<evidence type="ECO:0000259" key="18">
    <source>
        <dbReference type="PROSITE" id="PS50108"/>
    </source>
</evidence>
<feature type="region of interest" description="Disordered" evidence="16">
    <location>
        <begin position="241"/>
        <end position="338"/>
    </location>
</feature>
<dbReference type="InterPro" id="IPR000719">
    <property type="entry name" value="Prot_kinase_dom"/>
</dbReference>
<dbReference type="FunFam" id="1.10.510.10:FF:000011">
    <property type="entry name" value="Non-specific serine/threonine protein kinase"/>
    <property type="match status" value="1"/>
</dbReference>
<dbReference type="GO" id="GO:0005886">
    <property type="term" value="C:plasma membrane"/>
    <property type="evidence" value="ECO:0007669"/>
    <property type="project" value="UniProtKB-ARBA"/>
</dbReference>
<evidence type="ECO:0000256" key="1">
    <source>
        <dbReference type="ARBA" id="ARBA00004489"/>
    </source>
</evidence>
<evidence type="ECO:0000256" key="2">
    <source>
        <dbReference type="ARBA" id="ARBA00004496"/>
    </source>
</evidence>
<dbReference type="GO" id="GO:0034329">
    <property type="term" value="P:cell junction assembly"/>
    <property type="evidence" value="ECO:0007669"/>
    <property type="project" value="UniProtKB-ARBA"/>
</dbReference>
<keyword evidence="12" id="KW-0966">Cell projection</keyword>
<dbReference type="GO" id="GO:0005524">
    <property type="term" value="F:ATP binding"/>
    <property type="evidence" value="ECO:0007669"/>
    <property type="project" value="UniProtKB-UniRule"/>
</dbReference>
<evidence type="ECO:0000256" key="11">
    <source>
        <dbReference type="ARBA" id="ARBA00022840"/>
    </source>
</evidence>
<keyword evidence="9 15" id="KW-0547">Nucleotide-binding</keyword>
<keyword evidence="10 20" id="KW-0418">Kinase</keyword>
<dbReference type="CTD" id="44039"/>
<dbReference type="PROSITE" id="PS50108">
    <property type="entry name" value="CRIB"/>
    <property type="match status" value="1"/>
</dbReference>
<dbReference type="GO" id="GO:0005829">
    <property type="term" value="C:cytosol"/>
    <property type="evidence" value="ECO:0007669"/>
    <property type="project" value="UniProtKB-ARBA"/>
</dbReference>
<organism evidence="19 20">
    <name type="scientific">Drosophila albomicans</name>
    <name type="common">Fruit fly</name>
    <dbReference type="NCBI Taxonomy" id="7291"/>
    <lineage>
        <taxon>Eukaryota</taxon>
        <taxon>Metazoa</taxon>
        <taxon>Ecdysozoa</taxon>
        <taxon>Arthropoda</taxon>
        <taxon>Hexapoda</taxon>
        <taxon>Insecta</taxon>
        <taxon>Pterygota</taxon>
        <taxon>Neoptera</taxon>
        <taxon>Endopterygota</taxon>
        <taxon>Diptera</taxon>
        <taxon>Brachycera</taxon>
        <taxon>Muscomorpha</taxon>
        <taxon>Ephydroidea</taxon>
        <taxon>Drosophilidae</taxon>
        <taxon>Drosophila</taxon>
    </lineage>
</organism>
<feature type="region of interest" description="Disordered" evidence="16">
    <location>
        <begin position="158"/>
        <end position="196"/>
    </location>
</feature>
<dbReference type="FunFam" id="3.90.810.10:FF:000005">
    <property type="entry name" value="Non-specific serine/threonine protein kinase"/>
    <property type="match status" value="1"/>
</dbReference>
<dbReference type="PROSITE" id="PS50011">
    <property type="entry name" value="PROTEIN_KINASE_DOM"/>
    <property type="match status" value="1"/>
</dbReference>
<dbReference type="InterPro" id="IPR008271">
    <property type="entry name" value="Ser/Thr_kinase_AS"/>
</dbReference>
<dbReference type="Gene3D" id="3.90.810.10">
    <property type="entry name" value="CRIB domain"/>
    <property type="match status" value="1"/>
</dbReference>
<evidence type="ECO:0000256" key="8">
    <source>
        <dbReference type="ARBA" id="ARBA00022679"/>
    </source>
</evidence>
<dbReference type="GO" id="GO:0004674">
    <property type="term" value="F:protein serine/threonine kinase activity"/>
    <property type="evidence" value="ECO:0007669"/>
    <property type="project" value="UniProtKB-KW"/>
</dbReference>
<feature type="binding site" evidence="15">
    <location>
        <position position="469"/>
    </location>
    <ligand>
        <name>ATP</name>
        <dbReference type="ChEBI" id="CHEBI:30616"/>
    </ligand>
</feature>
<dbReference type="PANTHER" id="PTHR45832">
    <property type="entry name" value="SERINE/THREONINE-PROTEIN KINASE SAMKA-RELATED-RELATED"/>
    <property type="match status" value="1"/>
</dbReference>
<evidence type="ECO:0000313" key="19">
    <source>
        <dbReference type="Proteomes" id="UP000515160"/>
    </source>
</evidence>
<dbReference type="AlphaFoldDB" id="A0A6P8XS00"/>
<dbReference type="InterPro" id="IPR033923">
    <property type="entry name" value="PAK_BD"/>
</dbReference>
<comment type="subcellular location">
    <subcellularLocation>
        <location evidence="1">Cell projection</location>
        <location evidence="1">Axon</location>
    </subcellularLocation>
    <subcellularLocation>
        <location evidence="2">Cytoplasm</location>
    </subcellularLocation>
</comment>
<evidence type="ECO:0000256" key="9">
    <source>
        <dbReference type="ARBA" id="ARBA00022741"/>
    </source>
</evidence>
<evidence type="ECO:0000256" key="10">
    <source>
        <dbReference type="ARBA" id="ARBA00022777"/>
    </source>
</evidence>
<dbReference type="GO" id="GO:0009791">
    <property type="term" value="P:post-embryonic development"/>
    <property type="evidence" value="ECO:0007669"/>
    <property type="project" value="UniProtKB-ARBA"/>
</dbReference>
<evidence type="ECO:0000256" key="5">
    <source>
        <dbReference type="ARBA" id="ARBA00022473"/>
    </source>
</evidence>
<evidence type="ECO:0000256" key="4">
    <source>
        <dbReference type="ARBA" id="ARBA00012513"/>
    </source>
</evidence>
<feature type="compositionally biased region" description="Basic and acidic residues" evidence="16">
    <location>
        <begin position="48"/>
        <end position="58"/>
    </location>
</feature>
<dbReference type="SMART" id="SM00220">
    <property type="entry name" value="S_TKc"/>
    <property type="match status" value="1"/>
</dbReference>
<evidence type="ECO:0000256" key="6">
    <source>
        <dbReference type="ARBA" id="ARBA00022490"/>
    </source>
</evidence>
<dbReference type="EC" id="2.7.11.1" evidence="4"/>
<keyword evidence="8" id="KW-0808">Transferase</keyword>
<dbReference type="GO" id="GO:0007411">
    <property type="term" value="P:axon guidance"/>
    <property type="evidence" value="ECO:0007669"/>
    <property type="project" value="UniProtKB-ARBA"/>
</dbReference>
<dbReference type="Proteomes" id="UP000515160">
    <property type="component" value="Chromosome 2R"/>
</dbReference>
<gene>
    <name evidence="20" type="primary">LOC117575704</name>
</gene>
<feature type="compositionally biased region" description="Basic residues" evidence="16">
    <location>
        <begin position="59"/>
        <end position="72"/>
    </location>
</feature>
<keyword evidence="5" id="KW-0217">Developmental protein</keyword>
<protein>
    <recommendedName>
        <fullName evidence="4">non-specific serine/threonine protein kinase</fullName>
        <ecNumber evidence="4">2.7.11.1</ecNumber>
    </recommendedName>
</protein>
<dbReference type="PROSITE" id="PS00107">
    <property type="entry name" value="PROTEIN_KINASE_ATP"/>
    <property type="match status" value="1"/>
</dbReference>
<evidence type="ECO:0000256" key="14">
    <source>
        <dbReference type="ARBA" id="ARBA00048679"/>
    </source>
</evidence>
<dbReference type="GO" id="GO:0048598">
    <property type="term" value="P:embryonic morphogenesis"/>
    <property type="evidence" value="ECO:0007669"/>
    <property type="project" value="UniProtKB-ARBA"/>
</dbReference>
<dbReference type="InterPro" id="IPR011009">
    <property type="entry name" value="Kinase-like_dom_sf"/>
</dbReference>
<dbReference type="Pfam" id="PF00069">
    <property type="entry name" value="Pkinase"/>
    <property type="match status" value="1"/>
</dbReference>
<evidence type="ECO:0000256" key="12">
    <source>
        <dbReference type="ARBA" id="ARBA00023273"/>
    </source>
</evidence>
<dbReference type="Gene3D" id="1.10.510.10">
    <property type="entry name" value="Transferase(Phosphotransferase) domain 1"/>
    <property type="match status" value="1"/>
</dbReference>
<evidence type="ECO:0000256" key="7">
    <source>
        <dbReference type="ARBA" id="ARBA00022527"/>
    </source>
</evidence>